<accession>A0AAD2EBJ2</accession>
<sequence>MYYLSLLRASWVFVRQLMPPQRSGWKHMSLIIDEDLLEEVWAMAIVARSCHNPKSTRQSLIRYILKALENPLKVVREENSSSALLERCPLEDLGMLLHSTVGGVALPMW</sequence>
<dbReference type="AlphaFoldDB" id="A0AAD2EBJ2"/>
<evidence type="ECO:0000313" key="1">
    <source>
        <dbReference type="EMBL" id="CAI9781931.1"/>
    </source>
</evidence>
<gene>
    <name evidence="1" type="ORF">FPE_LOCUS29361</name>
</gene>
<dbReference type="Proteomes" id="UP000834106">
    <property type="component" value="Chromosome 18"/>
</dbReference>
<keyword evidence="2" id="KW-1185">Reference proteome</keyword>
<dbReference type="EMBL" id="OU503053">
    <property type="protein sequence ID" value="CAI9781931.1"/>
    <property type="molecule type" value="Genomic_DNA"/>
</dbReference>
<evidence type="ECO:0000313" key="2">
    <source>
        <dbReference type="Proteomes" id="UP000834106"/>
    </source>
</evidence>
<proteinExistence type="predicted"/>
<organism evidence="1 2">
    <name type="scientific">Fraxinus pennsylvanica</name>
    <dbReference type="NCBI Taxonomy" id="56036"/>
    <lineage>
        <taxon>Eukaryota</taxon>
        <taxon>Viridiplantae</taxon>
        <taxon>Streptophyta</taxon>
        <taxon>Embryophyta</taxon>
        <taxon>Tracheophyta</taxon>
        <taxon>Spermatophyta</taxon>
        <taxon>Magnoliopsida</taxon>
        <taxon>eudicotyledons</taxon>
        <taxon>Gunneridae</taxon>
        <taxon>Pentapetalae</taxon>
        <taxon>asterids</taxon>
        <taxon>lamiids</taxon>
        <taxon>Lamiales</taxon>
        <taxon>Oleaceae</taxon>
        <taxon>Oleeae</taxon>
        <taxon>Fraxinus</taxon>
    </lineage>
</organism>
<reference evidence="1" key="1">
    <citation type="submission" date="2023-05" db="EMBL/GenBank/DDBJ databases">
        <authorList>
            <person name="Huff M."/>
        </authorList>
    </citation>
    <scope>NUCLEOTIDE SEQUENCE</scope>
</reference>
<protein>
    <submittedName>
        <fullName evidence="1">Uncharacterized protein</fullName>
    </submittedName>
</protein>
<name>A0AAD2EBJ2_9LAMI</name>